<name>A0A917RPN1_9NOCA</name>
<dbReference type="RefSeq" id="WP_058853483.1">
    <property type="nucleotide sequence ID" value="NZ_BMMH01000007.1"/>
</dbReference>
<proteinExistence type="predicted"/>
<organism evidence="1 2">
    <name type="scientific">Nocardia jinanensis</name>
    <dbReference type="NCBI Taxonomy" id="382504"/>
    <lineage>
        <taxon>Bacteria</taxon>
        <taxon>Bacillati</taxon>
        <taxon>Actinomycetota</taxon>
        <taxon>Actinomycetes</taxon>
        <taxon>Mycobacteriales</taxon>
        <taxon>Nocardiaceae</taxon>
        <taxon>Nocardia</taxon>
    </lineage>
</organism>
<evidence type="ECO:0000313" key="2">
    <source>
        <dbReference type="Proteomes" id="UP000638263"/>
    </source>
</evidence>
<protein>
    <submittedName>
        <fullName evidence="1">Uncharacterized protein</fullName>
    </submittedName>
</protein>
<reference evidence="1" key="2">
    <citation type="submission" date="2020-09" db="EMBL/GenBank/DDBJ databases">
        <authorList>
            <person name="Sun Q."/>
            <person name="Zhou Y."/>
        </authorList>
    </citation>
    <scope>NUCLEOTIDE SEQUENCE</scope>
    <source>
        <strain evidence="1">CGMCC 4.3508</strain>
    </source>
</reference>
<sequence length="83" mass="8831">MADLVVRSRLSNTAGEAIPLPPGMRADEPVLVTVYPVLDYFSTCPRCGYPAEASATVRTYADGGTTSETHVTCGMPCGWHRVG</sequence>
<dbReference type="Proteomes" id="UP000638263">
    <property type="component" value="Unassembled WGS sequence"/>
</dbReference>
<dbReference type="EMBL" id="BMMH01000007">
    <property type="protein sequence ID" value="GGL17986.1"/>
    <property type="molecule type" value="Genomic_DNA"/>
</dbReference>
<accession>A0A917RPN1</accession>
<gene>
    <name evidence="1" type="ORF">GCM10011588_35910</name>
</gene>
<evidence type="ECO:0000313" key="1">
    <source>
        <dbReference type="EMBL" id="GGL17986.1"/>
    </source>
</evidence>
<reference evidence="1" key="1">
    <citation type="journal article" date="2014" name="Int. J. Syst. Evol. Microbiol.">
        <title>Complete genome sequence of Corynebacterium casei LMG S-19264T (=DSM 44701T), isolated from a smear-ripened cheese.</title>
        <authorList>
            <consortium name="US DOE Joint Genome Institute (JGI-PGF)"/>
            <person name="Walter F."/>
            <person name="Albersmeier A."/>
            <person name="Kalinowski J."/>
            <person name="Ruckert C."/>
        </authorList>
    </citation>
    <scope>NUCLEOTIDE SEQUENCE</scope>
    <source>
        <strain evidence="1">CGMCC 4.3508</strain>
    </source>
</reference>
<keyword evidence="2" id="KW-1185">Reference proteome</keyword>
<comment type="caution">
    <text evidence="1">The sequence shown here is derived from an EMBL/GenBank/DDBJ whole genome shotgun (WGS) entry which is preliminary data.</text>
</comment>
<dbReference type="AlphaFoldDB" id="A0A917RPN1"/>